<sequence length="426" mass="49478">MQYAADHDDGKGEKYYPKDLKQRAEVNKWLLWEASAWFASCYAYLVEYVVKPLLDSQPDQSIIDAQAPRWKQLAKILDDQLAKTKFLCGEGVTIADIAVASPMHLHEASKLPMAEYKNLSRWMKDIEALPCWQKTQPAVEKALLPEKYKRDHGEQTSLNYTKAPSDGSLTELYFYEDAEGKYKHIHEPGNDAEEMTFYDGWDRAKEFDLDKHGFSVKGFSPSYKGSWEDEQSVREKFYPEVVQFLKKEVGAKDVLVFDHTIRTRKNAAKKLTQETNTTQRTPVPLVHCDYTHESAPVRVRQLLPEEADKLLTRRVAFLNVWKPLAKVEEMPLAMCDVTTSPMDDFFKLYLRYRERTGENYVMKYSPDHKWWYFPEMTPDKVILLKTYDSETDGRARFVGHSAFVDPTSKPDAPFRESVEIRTIAFF</sequence>
<keyword evidence="1" id="KW-0560">Oxidoreductase</keyword>
<dbReference type="PANTHER" id="PTHR34598">
    <property type="entry name" value="BLL6449 PROTEIN"/>
    <property type="match status" value="1"/>
</dbReference>
<dbReference type="GO" id="GO:0016491">
    <property type="term" value="F:oxidoreductase activity"/>
    <property type="evidence" value="ECO:0007669"/>
    <property type="project" value="UniProtKB-KW"/>
</dbReference>
<dbReference type="NCBIfam" id="NF041278">
    <property type="entry name" value="CmcJ_NvfI_EfuI"/>
    <property type="match status" value="1"/>
</dbReference>
<dbReference type="InterPro" id="IPR036282">
    <property type="entry name" value="Glutathione-S-Trfase_C_sf"/>
</dbReference>
<dbReference type="EMBL" id="KB445552">
    <property type="protein sequence ID" value="EMC98917.1"/>
    <property type="molecule type" value="Genomic_DNA"/>
</dbReference>
<dbReference type="KEGG" id="bcom:BAUCODRAFT_103498"/>
<dbReference type="InterPro" id="IPR010987">
    <property type="entry name" value="Glutathione-S-Trfase_C-like"/>
</dbReference>
<dbReference type="PROSITE" id="PS50405">
    <property type="entry name" value="GST_CTER"/>
    <property type="match status" value="1"/>
</dbReference>
<dbReference type="Gene3D" id="1.20.1050.10">
    <property type="match status" value="1"/>
</dbReference>
<dbReference type="eggNOG" id="ENOG502RZAA">
    <property type="taxonomic scope" value="Eukaryota"/>
</dbReference>
<feature type="domain" description="GST C-terminal" evidence="3">
    <location>
        <begin position="19"/>
        <end position="151"/>
    </location>
</feature>
<dbReference type="SUPFAM" id="SSF47616">
    <property type="entry name" value="GST C-terminal domain-like"/>
    <property type="match status" value="1"/>
</dbReference>
<evidence type="ECO:0000313" key="4">
    <source>
        <dbReference type="EMBL" id="EMC98917.1"/>
    </source>
</evidence>
<dbReference type="InterPro" id="IPR044053">
    <property type="entry name" value="AsaB-like"/>
</dbReference>
<accession>M2LW74</accession>
<dbReference type="STRING" id="717646.M2LW74"/>
<dbReference type="InterPro" id="IPR004046">
    <property type="entry name" value="GST_C"/>
</dbReference>
<name>M2LW74_BAUPA</name>
<dbReference type="Proteomes" id="UP000011761">
    <property type="component" value="Unassembled WGS sequence"/>
</dbReference>
<evidence type="ECO:0000256" key="1">
    <source>
        <dbReference type="ARBA" id="ARBA00023002"/>
    </source>
</evidence>
<dbReference type="HOGENOM" id="CLU_043411_0_0_1"/>
<dbReference type="GeneID" id="19107082"/>
<evidence type="ECO:0000313" key="5">
    <source>
        <dbReference type="Proteomes" id="UP000011761"/>
    </source>
</evidence>
<dbReference type="OrthoDB" id="412788at2759"/>
<reference evidence="4 5" key="1">
    <citation type="journal article" date="2012" name="PLoS Pathog.">
        <title>Diverse lifestyles and strategies of plant pathogenesis encoded in the genomes of eighteen Dothideomycetes fungi.</title>
        <authorList>
            <person name="Ohm R.A."/>
            <person name="Feau N."/>
            <person name="Henrissat B."/>
            <person name="Schoch C.L."/>
            <person name="Horwitz B.A."/>
            <person name="Barry K.W."/>
            <person name="Condon B.J."/>
            <person name="Copeland A.C."/>
            <person name="Dhillon B."/>
            <person name="Glaser F."/>
            <person name="Hesse C.N."/>
            <person name="Kosti I."/>
            <person name="LaButti K."/>
            <person name="Lindquist E.A."/>
            <person name="Lucas S."/>
            <person name="Salamov A.A."/>
            <person name="Bradshaw R.E."/>
            <person name="Ciuffetti L."/>
            <person name="Hamelin R.C."/>
            <person name="Kema G.H.J."/>
            <person name="Lawrence C."/>
            <person name="Scott J.A."/>
            <person name="Spatafora J.W."/>
            <person name="Turgeon B.G."/>
            <person name="de Wit P.J.G.M."/>
            <person name="Zhong S."/>
            <person name="Goodwin S.B."/>
            <person name="Grigoriev I.V."/>
        </authorList>
    </citation>
    <scope>NUCLEOTIDE SEQUENCE [LARGE SCALE GENOMIC DNA]</scope>
    <source>
        <strain evidence="4 5">UAMH 10762</strain>
    </source>
</reference>
<dbReference type="RefSeq" id="XP_007674013.1">
    <property type="nucleotide sequence ID" value="XM_007675823.1"/>
</dbReference>
<dbReference type="PANTHER" id="PTHR34598:SF3">
    <property type="entry name" value="OXIDOREDUCTASE AN1597"/>
    <property type="match status" value="1"/>
</dbReference>
<dbReference type="Pfam" id="PF00043">
    <property type="entry name" value="GST_C"/>
    <property type="match status" value="1"/>
</dbReference>
<protein>
    <recommendedName>
        <fullName evidence="3">GST C-terminal domain-containing protein</fullName>
    </recommendedName>
</protein>
<organism evidence="4 5">
    <name type="scientific">Baudoinia panamericana (strain UAMH 10762)</name>
    <name type="common">Angels' share fungus</name>
    <name type="synonym">Baudoinia compniacensis (strain UAMH 10762)</name>
    <dbReference type="NCBI Taxonomy" id="717646"/>
    <lineage>
        <taxon>Eukaryota</taxon>
        <taxon>Fungi</taxon>
        <taxon>Dikarya</taxon>
        <taxon>Ascomycota</taxon>
        <taxon>Pezizomycotina</taxon>
        <taxon>Dothideomycetes</taxon>
        <taxon>Dothideomycetidae</taxon>
        <taxon>Mycosphaerellales</taxon>
        <taxon>Teratosphaeriaceae</taxon>
        <taxon>Baudoinia</taxon>
    </lineage>
</organism>
<gene>
    <name evidence="4" type="ORF">BAUCODRAFT_103498</name>
</gene>
<proteinExistence type="inferred from homology"/>
<keyword evidence="5" id="KW-1185">Reference proteome</keyword>
<evidence type="ECO:0000259" key="3">
    <source>
        <dbReference type="PROSITE" id="PS50405"/>
    </source>
</evidence>
<evidence type="ECO:0000256" key="2">
    <source>
        <dbReference type="ARBA" id="ARBA00023604"/>
    </source>
</evidence>
<comment type="similarity">
    <text evidence="2">Belongs to the asaB hydroxylase/desaturase family.</text>
</comment>
<dbReference type="OMA" id="HKWWYFP"/>
<dbReference type="AlphaFoldDB" id="M2LW74"/>